<evidence type="ECO:0000313" key="2">
    <source>
        <dbReference type="EMBL" id="CCX33578.1"/>
    </source>
</evidence>
<dbReference type="EMBL" id="HF936139">
    <property type="protein sequence ID" value="CCX33578.1"/>
    <property type="molecule type" value="Genomic_DNA"/>
</dbReference>
<sequence length="530" mass="59533">MSPPQIAPNRLDTPPPSDDDGNRQYVISRYLNSIPWNRDVVAFNGPSKKSQENIMWHSKNPEPIKPSDANAVGITFESGVAIYNDAPKPEDYIWDIIIEKEDRTLDSEVDMDVLDTPKKAGSSFDSTPAESNTPSGSSSPETSSSGYANSRVEIQLSYNPDRIKTMKHTLNGLTKTHKWCAVCWSVSCINRKKPVYGCQHSKLKKEKINYMVTGVCHRCGVPSPLCKVLKSKHETKDCKWPNIVAPVTIHAWSMPELKRSILQILGKKNSSLKESMTTQEWKKWLGTGPVKSPSYEKSWATGGAAVLDCIIMINETQCLKSPSPLIRGFFRHIEGYNVPLPFANDHSEPGTGPRIPQNVVYDPNRLEVMKSTLSNVVKNNWCGVCWSMRFLGGFHHTPSLGPICKRHGPISRQEAPHSFFDRTIVCCRCGTPSELCKTYQKTRKEGRCNWPAIVLPILLNAWRVPEIKKFLIEKLVGESLNESMTDTQWRAWLKEPAQMACRWESKAMAALDMISVLNEGVDNEVEVFTA</sequence>
<dbReference type="AlphaFoldDB" id="U4LNQ5"/>
<gene>
    <name evidence="2" type="ORF">PCON_01449</name>
</gene>
<protein>
    <submittedName>
        <fullName evidence="2">Uncharacterized protein</fullName>
    </submittedName>
</protein>
<organism evidence="2 3">
    <name type="scientific">Pyronema omphalodes (strain CBS 100304)</name>
    <name type="common">Pyronema confluens</name>
    <dbReference type="NCBI Taxonomy" id="1076935"/>
    <lineage>
        <taxon>Eukaryota</taxon>
        <taxon>Fungi</taxon>
        <taxon>Dikarya</taxon>
        <taxon>Ascomycota</taxon>
        <taxon>Pezizomycotina</taxon>
        <taxon>Pezizomycetes</taxon>
        <taxon>Pezizales</taxon>
        <taxon>Pyronemataceae</taxon>
        <taxon>Pyronema</taxon>
    </lineage>
</organism>
<dbReference type="Proteomes" id="UP000018144">
    <property type="component" value="Unassembled WGS sequence"/>
</dbReference>
<feature type="region of interest" description="Disordered" evidence="1">
    <location>
        <begin position="116"/>
        <end position="147"/>
    </location>
</feature>
<feature type="region of interest" description="Disordered" evidence="1">
    <location>
        <begin position="1"/>
        <end position="23"/>
    </location>
</feature>
<name>U4LNQ5_PYROM</name>
<feature type="compositionally biased region" description="Low complexity" evidence="1">
    <location>
        <begin position="130"/>
        <end position="146"/>
    </location>
</feature>
<evidence type="ECO:0000256" key="1">
    <source>
        <dbReference type="SAM" id="MobiDB-lite"/>
    </source>
</evidence>
<dbReference type="OrthoDB" id="5352583at2759"/>
<reference evidence="2 3" key="1">
    <citation type="journal article" date="2013" name="PLoS Genet.">
        <title>The genome and development-dependent transcriptomes of Pyronema confluens: a window into fungal evolution.</title>
        <authorList>
            <person name="Traeger S."/>
            <person name="Altegoer F."/>
            <person name="Freitag M."/>
            <person name="Gabaldon T."/>
            <person name="Kempken F."/>
            <person name="Kumar A."/>
            <person name="Marcet-Houben M."/>
            <person name="Poggeler S."/>
            <person name="Stajich J.E."/>
            <person name="Nowrousian M."/>
        </authorList>
    </citation>
    <scope>NUCLEOTIDE SEQUENCE [LARGE SCALE GENOMIC DNA]</scope>
    <source>
        <strain evidence="3">CBS 100304</strain>
        <tissue evidence="2">Vegetative mycelium</tissue>
    </source>
</reference>
<keyword evidence="3" id="KW-1185">Reference proteome</keyword>
<proteinExistence type="predicted"/>
<evidence type="ECO:0000313" key="3">
    <source>
        <dbReference type="Proteomes" id="UP000018144"/>
    </source>
</evidence>
<accession>U4LNQ5</accession>